<dbReference type="EMBL" id="WPCR01000009">
    <property type="protein sequence ID" value="NHM14650.1"/>
    <property type="molecule type" value="Genomic_DNA"/>
</dbReference>
<feature type="chain" id="PRO_5038352867" evidence="6">
    <location>
        <begin position="26"/>
        <end position="544"/>
    </location>
</feature>
<dbReference type="Pfam" id="PF00746">
    <property type="entry name" value="Gram_pos_anchor"/>
    <property type="match status" value="1"/>
</dbReference>
<keyword evidence="4" id="KW-0572">Peptidoglycan-anchor</keyword>
<reference evidence="9 11" key="1">
    <citation type="submission" date="2019-11" db="EMBL/GenBank/DDBJ databases">
        <title>Eggerthellaceae novel genus isolated from the rectal contents of marmort.</title>
        <authorList>
            <person name="Zhang G."/>
        </authorList>
    </citation>
    <scope>NUCLEOTIDE SEQUENCE [LARGE SCALE GENOMIC DNA]</scope>
    <source>
        <strain evidence="11">zg-886</strain>
        <strain evidence="9">Zg-886</strain>
    </source>
</reference>
<keyword evidence="2" id="KW-0964">Secreted</keyword>
<keyword evidence="1" id="KW-0134">Cell wall</keyword>
<dbReference type="EMBL" id="CP072829">
    <property type="protein sequence ID" value="QTU84314.1"/>
    <property type="molecule type" value="Genomic_DNA"/>
</dbReference>
<name>A0A9E6MPY7_9ACTN</name>
<evidence type="ECO:0000256" key="6">
    <source>
        <dbReference type="SAM" id="SignalP"/>
    </source>
</evidence>
<dbReference type="SUPFAM" id="SSF49401">
    <property type="entry name" value="Bacterial adhesins"/>
    <property type="match status" value="1"/>
</dbReference>
<dbReference type="InterPro" id="IPR041033">
    <property type="entry name" value="SpaA_PFL_dom_1"/>
</dbReference>
<protein>
    <submittedName>
        <fullName evidence="10">Isopeptide-forming domain-containing fimbrial protein</fullName>
    </submittedName>
</protein>
<dbReference type="KEGG" id="ebz:J7S26_08225"/>
<evidence type="ECO:0000313" key="12">
    <source>
        <dbReference type="Proteomes" id="UP000671910"/>
    </source>
</evidence>
<dbReference type="Gene3D" id="2.60.40.740">
    <property type="match status" value="1"/>
</dbReference>
<dbReference type="RefSeq" id="WP_166339990.1">
    <property type="nucleotide sequence ID" value="NZ_CP072829.1"/>
</dbReference>
<dbReference type="InterPro" id="IPR026466">
    <property type="entry name" value="Fim_isopep_form_D2_dom"/>
</dbReference>
<evidence type="ECO:0000256" key="5">
    <source>
        <dbReference type="SAM" id="Phobius"/>
    </source>
</evidence>
<sequence length="544" mass="57873">MKRKLLAVICSVVMAMTMCVGVAFADTTCSITVNTTEPGHTYKAYQVFKGTLSKDKNTLSNVEWGDGVDQTKVVDGKNLKAAVQEISVGTGDNAVSFAGCDTPAKVAEKLGANQTAAGKTDNDVVDAFAKVVAKYLSSPQQTASVAPEAATASYVLSGLQPGYYIVTDDVANGSNLAESKYLVQLTNNVNMNPKADKPTVEKKVQEFNDTAGGEGVWQDAADYDGADTIKFQLKGTVPSRIADYSTYKYVFTDTLSKGLDVDLDSVKVYVTTEDSVGSTAPLSNANNACYTVSSVTTDEASGNKTFTITFTDLKKVPGVAAGANVFVQYDATFNENVAYGSAGNLNTVNLEYSNNPNGEGTGKTPDDKVIVFTFKATVDKVDKDSQPLKGAGFTLYKQTPKSDSATGEKEWTRVGDELKGQEMTKFEFKGLDSGIYKLEETTVPDGYNRAAAIEFEVRASYDALGDDPRFTELKIYKPGTDTEIAEFEIDSAKNASINITNLAGSVLPSTGGIGTTIFYVVGACLVVIAGVALVAKRRAAARRK</sequence>
<evidence type="ECO:0000259" key="8">
    <source>
        <dbReference type="Pfam" id="PF17802"/>
    </source>
</evidence>
<dbReference type="Pfam" id="PF17802">
    <property type="entry name" value="SpaA"/>
    <property type="match status" value="1"/>
</dbReference>
<keyword evidence="5" id="KW-1133">Transmembrane helix</keyword>
<feature type="domain" description="Gram-positive cocci surface proteins LPxTG" evidence="7">
    <location>
        <begin position="505"/>
        <end position="538"/>
    </location>
</feature>
<evidence type="ECO:0000256" key="1">
    <source>
        <dbReference type="ARBA" id="ARBA00022512"/>
    </source>
</evidence>
<proteinExistence type="predicted"/>
<dbReference type="NCBIfam" id="TIGR01167">
    <property type="entry name" value="LPXTG_anchor"/>
    <property type="match status" value="1"/>
</dbReference>
<dbReference type="Gene3D" id="2.60.40.10">
    <property type="entry name" value="Immunoglobulins"/>
    <property type="match status" value="1"/>
</dbReference>
<dbReference type="NCBIfam" id="TIGR04226">
    <property type="entry name" value="RrgB_K2N_iso_D2"/>
    <property type="match status" value="1"/>
</dbReference>
<evidence type="ECO:0000313" key="10">
    <source>
        <dbReference type="EMBL" id="QTU84314.1"/>
    </source>
</evidence>
<dbReference type="AlphaFoldDB" id="A0A9E6MPY7"/>
<keyword evidence="11" id="KW-1185">Reference proteome</keyword>
<keyword evidence="5" id="KW-0472">Membrane</keyword>
<evidence type="ECO:0000313" key="9">
    <source>
        <dbReference type="EMBL" id="NHM14650.1"/>
    </source>
</evidence>
<dbReference type="InterPro" id="IPR008966">
    <property type="entry name" value="Adhesion_dom_sf"/>
</dbReference>
<keyword evidence="3 6" id="KW-0732">Signal</keyword>
<keyword evidence="5" id="KW-0812">Transmembrane</keyword>
<accession>A0A9E6MPY7</accession>
<evidence type="ECO:0000313" key="11">
    <source>
        <dbReference type="Proteomes" id="UP000636394"/>
    </source>
</evidence>
<evidence type="ECO:0000259" key="7">
    <source>
        <dbReference type="Pfam" id="PF00746"/>
    </source>
</evidence>
<dbReference type="GO" id="GO:0005975">
    <property type="term" value="P:carbohydrate metabolic process"/>
    <property type="evidence" value="ECO:0007669"/>
    <property type="project" value="UniProtKB-ARBA"/>
</dbReference>
<feature type="domain" description="SpaA-like prealbumin fold" evidence="8">
    <location>
        <begin position="376"/>
        <end position="459"/>
    </location>
</feature>
<feature type="transmembrane region" description="Helical" evidence="5">
    <location>
        <begin position="517"/>
        <end position="535"/>
    </location>
</feature>
<dbReference type="InterPro" id="IPR019931">
    <property type="entry name" value="LPXTG_anchor"/>
</dbReference>
<evidence type="ECO:0000256" key="2">
    <source>
        <dbReference type="ARBA" id="ARBA00022525"/>
    </source>
</evidence>
<gene>
    <name evidence="9" type="ORF">GMI68_07730</name>
    <name evidence="10" type="ORF">J7S26_08225</name>
</gene>
<evidence type="ECO:0000256" key="3">
    <source>
        <dbReference type="ARBA" id="ARBA00022729"/>
    </source>
</evidence>
<dbReference type="Proteomes" id="UP000636394">
    <property type="component" value="Unassembled WGS sequence"/>
</dbReference>
<reference evidence="10" key="2">
    <citation type="submission" date="2021-04" db="EMBL/GenBank/DDBJ databases">
        <title>Novel species in family Eggerthellaceae.</title>
        <authorList>
            <person name="Zhang G."/>
        </authorList>
    </citation>
    <scope>NUCLEOTIDE SEQUENCE</scope>
    <source>
        <strain evidence="10">Zg-886</strain>
    </source>
</reference>
<organism evidence="10 12">
    <name type="scientific">Xiamenia xianingshaonis</name>
    <dbReference type="NCBI Taxonomy" id="2682776"/>
    <lineage>
        <taxon>Bacteria</taxon>
        <taxon>Bacillati</taxon>
        <taxon>Actinomycetota</taxon>
        <taxon>Coriobacteriia</taxon>
        <taxon>Eggerthellales</taxon>
        <taxon>Eggerthellaceae</taxon>
        <taxon>Xiamenia</taxon>
    </lineage>
</organism>
<evidence type="ECO:0000256" key="4">
    <source>
        <dbReference type="ARBA" id="ARBA00023088"/>
    </source>
</evidence>
<feature type="signal peptide" evidence="6">
    <location>
        <begin position="1"/>
        <end position="25"/>
    </location>
</feature>
<dbReference type="Proteomes" id="UP000671910">
    <property type="component" value="Chromosome"/>
</dbReference>
<dbReference type="InterPro" id="IPR013783">
    <property type="entry name" value="Ig-like_fold"/>
</dbReference>